<comment type="caution">
    <text evidence="3">The sequence shown here is derived from an EMBL/GenBank/DDBJ whole genome shotgun (WGS) entry which is preliminary data.</text>
</comment>
<organism evidence="3 4">
    <name type="scientific">Ochrobactrum teleogrylli</name>
    <dbReference type="NCBI Taxonomy" id="2479765"/>
    <lineage>
        <taxon>Bacteria</taxon>
        <taxon>Pseudomonadati</taxon>
        <taxon>Pseudomonadota</taxon>
        <taxon>Alphaproteobacteria</taxon>
        <taxon>Hyphomicrobiales</taxon>
        <taxon>Brucellaceae</taxon>
        <taxon>Brucella/Ochrobactrum group</taxon>
        <taxon>Ochrobactrum</taxon>
    </lineage>
</organism>
<keyword evidence="3" id="KW-0695">RNA-directed DNA polymerase</keyword>
<reference evidence="3 4" key="1">
    <citation type="submission" date="2024-03" db="EMBL/GenBank/DDBJ databases">
        <title>Reference genomes for the five species model microbial community.</title>
        <authorList>
            <person name="Padfield D."/>
        </authorList>
    </citation>
    <scope>NUCLEOTIDE SEQUENCE [LARGE SCALE GENOMIC DNA]</scope>
    <source>
        <strain evidence="3 4">AB1</strain>
    </source>
</reference>
<dbReference type="GO" id="GO:0003964">
    <property type="term" value="F:RNA-directed DNA polymerase activity"/>
    <property type="evidence" value="ECO:0007669"/>
    <property type="project" value="UniProtKB-KW"/>
</dbReference>
<protein>
    <submittedName>
        <fullName evidence="3">RNA-directed DNA polymerase</fullName>
    </submittedName>
</protein>
<dbReference type="PANTHER" id="PTHR34047:SF8">
    <property type="entry name" value="PROTEIN YKFC"/>
    <property type="match status" value="1"/>
</dbReference>
<comment type="similarity">
    <text evidence="1">Belongs to the bacterial reverse transcriptase family.</text>
</comment>
<accession>A0ABD5JSY3</accession>
<dbReference type="RefSeq" id="WP_339439372.1">
    <property type="nucleotide sequence ID" value="NZ_JBBHKQ010000001.1"/>
</dbReference>
<evidence type="ECO:0000313" key="3">
    <source>
        <dbReference type="EMBL" id="MEJ5899782.1"/>
    </source>
</evidence>
<proteinExistence type="inferred from homology"/>
<keyword evidence="3" id="KW-0548">Nucleotidyltransferase</keyword>
<dbReference type="EMBL" id="JBBHKQ010000001">
    <property type="protein sequence ID" value="MEJ5899782.1"/>
    <property type="molecule type" value="Genomic_DNA"/>
</dbReference>
<name>A0ABD5JSY3_9HYPH</name>
<evidence type="ECO:0000256" key="1">
    <source>
        <dbReference type="ARBA" id="ARBA00034120"/>
    </source>
</evidence>
<dbReference type="PANTHER" id="PTHR34047">
    <property type="entry name" value="NUCLEAR INTRON MATURASE 1, MITOCHONDRIAL-RELATED"/>
    <property type="match status" value="1"/>
</dbReference>
<dbReference type="AlphaFoldDB" id="A0ABD5JSY3"/>
<evidence type="ECO:0000259" key="2">
    <source>
        <dbReference type="Pfam" id="PF00078"/>
    </source>
</evidence>
<feature type="domain" description="Reverse transcriptase" evidence="2">
    <location>
        <begin position="156"/>
        <end position="296"/>
    </location>
</feature>
<keyword evidence="3" id="KW-0808">Transferase</keyword>
<gene>
    <name evidence="3" type="ORF">WIX40_06630</name>
</gene>
<dbReference type="Pfam" id="PF00078">
    <property type="entry name" value="RVT_1"/>
    <property type="match status" value="1"/>
</dbReference>
<dbReference type="CDD" id="cd01646">
    <property type="entry name" value="RT_Bac_retron_I"/>
    <property type="match status" value="1"/>
</dbReference>
<sequence length="606" mass="70361">MQSPKFAFVKKQLDDTFTRSILKEEWKKRVKYQIRKQIIFDPIEYRDYDEDLDNIIDGIRLDITSGTYQVKPAKRFLVEKSVGLCRQMTLIHPRDLLVLERLSRSFYFELKSNSPSKSAFFEPDDGSFVKGFQQSDFQYGSYASWKRFQKKVFGFASENKYLVITDVANFYDFINFQHLRNIISSLSSVRECVLDLLIYLLNRLTWTPDFMPLTQIGMPQIETTATRVLANAMLYEVDKVCEDYAKLNYARFMDDMDIGVESTAQAKKIVRDIDLTLQSRQLRLNSSKTKILSQMEAFDHFRISENIQLSTLESASTKAKWATKIGPVLLSKYTRWLDRTSTHSPGSRSRFVGGNGPRIHKRIFSLLYSSGETVPDDDLLHLIKNDPGMRSTALRYLAHSKRNNSHFSEIISWVRDGLFIDDASVVELSSFILHSRFRRSKKFDQNVADFVNILSSLSEVQLHSAFYISLKFQDKASNLEILKNNMSRIRSSFWLSRAAASFTPKFIHTGIMWSDYTKIIRDLRNEDTETVYSYFYNLSQTTKLTLSQKSYLAAQNPTFPQSIYFPKVLQLLSVKKNRNANKIFPKMLATHPSLKSDPYFREMGFV</sequence>
<dbReference type="InterPro" id="IPR000477">
    <property type="entry name" value="RT_dom"/>
</dbReference>
<evidence type="ECO:0000313" key="4">
    <source>
        <dbReference type="Proteomes" id="UP001362311"/>
    </source>
</evidence>
<dbReference type="Proteomes" id="UP001362311">
    <property type="component" value="Unassembled WGS sequence"/>
</dbReference>
<dbReference type="InterPro" id="IPR051083">
    <property type="entry name" value="GrpII_Intron_Splice-Mob/Def"/>
</dbReference>